<dbReference type="Gene3D" id="3.40.50.300">
    <property type="entry name" value="P-loop containing nucleotide triphosphate hydrolases"/>
    <property type="match status" value="1"/>
</dbReference>
<evidence type="ECO:0000313" key="2">
    <source>
        <dbReference type="EMBL" id="OGI52509.1"/>
    </source>
</evidence>
<evidence type="ECO:0000313" key="3">
    <source>
        <dbReference type="Proteomes" id="UP000179362"/>
    </source>
</evidence>
<dbReference type="Pfam" id="PF13476">
    <property type="entry name" value="AAA_23"/>
    <property type="match status" value="1"/>
</dbReference>
<sequence length="74" mass="7764">MPEVYIDSLTLENFGPFYGEHTLNFGSLDGRCGILVGGKNGAGKTHLLRALYLAVVGESGVGDLRRVSALAVVA</sequence>
<dbReference type="GO" id="GO:0006302">
    <property type="term" value="P:double-strand break repair"/>
    <property type="evidence" value="ECO:0007669"/>
    <property type="project" value="InterPro"/>
</dbReference>
<protein>
    <recommendedName>
        <fullName evidence="1">Rad50/SbcC-type AAA domain-containing protein</fullName>
    </recommendedName>
</protein>
<dbReference type="GO" id="GO:0016887">
    <property type="term" value="F:ATP hydrolysis activity"/>
    <property type="evidence" value="ECO:0007669"/>
    <property type="project" value="InterPro"/>
</dbReference>
<accession>A0A1F6U5C8</accession>
<dbReference type="SUPFAM" id="SSF52540">
    <property type="entry name" value="P-loop containing nucleoside triphosphate hydrolases"/>
    <property type="match status" value="1"/>
</dbReference>
<dbReference type="EMBL" id="MFTA01000027">
    <property type="protein sequence ID" value="OGI52509.1"/>
    <property type="molecule type" value="Genomic_DNA"/>
</dbReference>
<proteinExistence type="predicted"/>
<dbReference type="Proteomes" id="UP000179362">
    <property type="component" value="Unassembled WGS sequence"/>
</dbReference>
<dbReference type="InterPro" id="IPR038729">
    <property type="entry name" value="Rad50/SbcC_AAA"/>
</dbReference>
<name>A0A1F6U5C8_9PROT</name>
<reference evidence="2 3" key="1">
    <citation type="journal article" date="2016" name="Nat. Commun.">
        <title>Thousands of microbial genomes shed light on interconnected biogeochemical processes in an aquifer system.</title>
        <authorList>
            <person name="Anantharaman K."/>
            <person name="Brown C.T."/>
            <person name="Hug L.A."/>
            <person name="Sharon I."/>
            <person name="Castelle C.J."/>
            <person name="Probst A.J."/>
            <person name="Thomas B.C."/>
            <person name="Singh A."/>
            <person name="Wilkins M.J."/>
            <person name="Karaoz U."/>
            <person name="Brodie E.L."/>
            <person name="Williams K.H."/>
            <person name="Hubbard S.S."/>
            <person name="Banfield J.F."/>
        </authorList>
    </citation>
    <scope>NUCLEOTIDE SEQUENCE [LARGE SCALE GENOMIC DNA]</scope>
</reference>
<feature type="domain" description="Rad50/SbcC-type AAA" evidence="1">
    <location>
        <begin position="8"/>
        <end position="59"/>
    </location>
</feature>
<evidence type="ECO:0000259" key="1">
    <source>
        <dbReference type="Pfam" id="PF13476"/>
    </source>
</evidence>
<comment type="caution">
    <text evidence="2">The sequence shown here is derived from an EMBL/GenBank/DDBJ whole genome shotgun (WGS) entry which is preliminary data.</text>
</comment>
<gene>
    <name evidence="2" type="ORF">A3B81_06175</name>
</gene>
<dbReference type="InterPro" id="IPR027417">
    <property type="entry name" value="P-loop_NTPase"/>
</dbReference>
<organism evidence="2 3">
    <name type="scientific">Candidatus Muproteobacteria bacterium RIFCSPHIGHO2_02_FULL_65_16</name>
    <dbReference type="NCBI Taxonomy" id="1817766"/>
    <lineage>
        <taxon>Bacteria</taxon>
        <taxon>Pseudomonadati</taxon>
        <taxon>Pseudomonadota</taxon>
        <taxon>Candidatus Muproteobacteria</taxon>
    </lineage>
</organism>
<dbReference type="AlphaFoldDB" id="A0A1F6U5C8"/>